<dbReference type="InterPro" id="IPR005182">
    <property type="entry name" value="YdbS-like_PH"/>
</dbReference>
<feature type="transmembrane region" description="Helical" evidence="2">
    <location>
        <begin position="76"/>
        <end position="98"/>
    </location>
</feature>
<dbReference type="AlphaFoldDB" id="A0A429YXR1"/>
<gene>
    <name evidence="4" type="ORF">EJC49_11795</name>
</gene>
<keyword evidence="5" id="KW-1185">Reference proteome</keyword>
<feature type="transmembrane region" description="Helical" evidence="2">
    <location>
        <begin position="110"/>
        <end position="129"/>
    </location>
</feature>
<dbReference type="RefSeq" id="WP_126700131.1">
    <property type="nucleotide sequence ID" value="NZ_RWKW01000040.1"/>
</dbReference>
<dbReference type="Pfam" id="PF03703">
    <property type="entry name" value="bPH_2"/>
    <property type="match status" value="1"/>
</dbReference>
<keyword evidence="2" id="KW-0472">Membrane</keyword>
<accession>A0A429YXR1</accession>
<comment type="caution">
    <text evidence="4">The sequence shown here is derived from an EMBL/GenBank/DDBJ whole genome shotgun (WGS) entry which is preliminary data.</text>
</comment>
<evidence type="ECO:0000313" key="4">
    <source>
        <dbReference type="EMBL" id="RST86244.1"/>
    </source>
</evidence>
<protein>
    <submittedName>
        <fullName evidence="4">PH domain-containing protein</fullName>
    </submittedName>
</protein>
<evidence type="ECO:0000256" key="1">
    <source>
        <dbReference type="SAM" id="MobiDB-lite"/>
    </source>
</evidence>
<organism evidence="4 5">
    <name type="scientific">Aquibium carbonis</name>
    <dbReference type="NCBI Taxonomy" id="2495581"/>
    <lineage>
        <taxon>Bacteria</taxon>
        <taxon>Pseudomonadati</taxon>
        <taxon>Pseudomonadota</taxon>
        <taxon>Alphaproteobacteria</taxon>
        <taxon>Hyphomicrobiales</taxon>
        <taxon>Phyllobacteriaceae</taxon>
        <taxon>Aquibium</taxon>
    </lineage>
</organism>
<sequence length="229" mass="23878">MTEDHDDFSFEPQPGLPAPLPQGERLLWQGAPTWPAFALSAFRLRGVAIYFLIVALWQAGSAWADGGVASDIAAVVGWTGLLALCALAVLAGLAKVYARTTIYSLTSKRLLIRSGVALPITLNIPLPLIESASLVRSPLGTGSVVLSVAKPNRIAWLALWPSTKPFAFNHPQPMLRALADADKLAPLLAEALSASGSSTTAPAARRAPRPASADVTGRPAGHGPIGLPA</sequence>
<name>A0A429YXR1_9HYPH</name>
<dbReference type="InterPro" id="IPR054839">
    <property type="entry name" value="puhB_PGC"/>
</dbReference>
<feature type="region of interest" description="Disordered" evidence="1">
    <location>
        <begin position="198"/>
        <end position="229"/>
    </location>
</feature>
<evidence type="ECO:0000313" key="5">
    <source>
        <dbReference type="Proteomes" id="UP000278398"/>
    </source>
</evidence>
<dbReference type="NCBIfam" id="NF040894">
    <property type="entry name" value="puhB_PGC"/>
    <property type="match status" value="1"/>
</dbReference>
<keyword evidence="2" id="KW-0812">Transmembrane</keyword>
<feature type="transmembrane region" description="Helical" evidence="2">
    <location>
        <begin position="47"/>
        <end position="64"/>
    </location>
</feature>
<evidence type="ECO:0000256" key="2">
    <source>
        <dbReference type="SAM" id="Phobius"/>
    </source>
</evidence>
<dbReference type="OrthoDB" id="7345733at2"/>
<feature type="domain" description="YdbS-like PH" evidence="3">
    <location>
        <begin position="99"/>
        <end position="184"/>
    </location>
</feature>
<evidence type="ECO:0000259" key="3">
    <source>
        <dbReference type="Pfam" id="PF03703"/>
    </source>
</evidence>
<feature type="compositionally biased region" description="Low complexity" evidence="1">
    <location>
        <begin position="198"/>
        <end position="213"/>
    </location>
</feature>
<dbReference type="EMBL" id="RWKW01000040">
    <property type="protein sequence ID" value="RST86244.1"/>
    <property type="molecule type" value="Genomic_DNA"/>
</dbReference>
<dbReference type="Proteomes" id="UP000278398">
    <property type="component" value="Unassembled WGS sequence"/>
</dbReference>
<proteinExistence type="predicted"/>
<keyword evidence="2" id="KW-1133">Transmembrane helix</keyword>
<reference evidence="4 5" key="1">
    <citation type="submission" date="2018-12" db="EMBL/GenBank/DDBJ databases">
        <title>Mesorhizobium carbonis sp. nov., isolated from coal mine water.</title>
        <authorList>
            <person name="Xin W."/>
            <person name="Xu Z."/>
            <person name="Xiang F."/>
            <person name="Zhang J."/>
            <person name="Xi L."/>
            <person name="Liu J."/>
        </authorList>
    </citation>
    <scope>NUCLEOTIDE SEQUENCE [LARGE SCALE GENOMIC DNA]</scope>
    <source>
        <strain evidence="4 5">B2.3</strain>
    </source>
</reference>